<organism evidence="1 2">
    <name type="scientific">Roseivivax halodurans JCM 10272</name>
    <dbReference type="NCBI Taxonomy" id="1449350"/>
    <lineage>
        <taxon>Bacteria</taxon>
        <taxon>Pseudomonadati</taxon>
        <taxon>Pseudomonadota</taxon>
        <taxon>Alphaproteobacteria</taxon>
        <taxon>Rhodobacterales</taxon>
        <taxon>Roseobacteraceae</taxon>
        <taxon>Roseivivax</taxon>
    </lineage>
</organism>
<gene>
    <name evidence="1" type="ORF">OCH239_10815</name>
</gene>
<dbReference type="RefSeq" id="WP_037265296.1">
    <property type="nucleotide sequence ID" value="NZ_JALZ01000029.1"/>
</dbReference>
<reference evidence="1 2" key="1">
    <citation type="submission" date="2014-01" db="EMBL/GenBank/DDBJ databases">
        <title>Roseivivax halodurans JCM 10272 Genome Sequencing.</title>
        <authorList>
            <person name="Lai Q."/>
            <person name="Li G."/>
            <person name="Shao Z."/>
        </authorList>
    </citation>
    <scope>NUCLEOTIDE SEQUENCE [LARGE SCALE GENOMIC DNA]</scope>
    <source>
        <strain evidence="1 2">JCM 10272</strain>
    </source>
</reference>
<dbReference type="OrthoDB" id="7888764at2"/>
<accession>X7EDR4</accession>
<dbReference type="Proteomes" id="UP000022447">
    <property type="component" value="Unassembled WGS sequence"/>
</dbReference>
<dbReference type="AlphaFoldDB" id="X7EDR4"/>
<evidence type="ECO:0000313" key="2">
    <source>
        <dbReference type="Proteomes" id="UP000022447"/>
    </source>
</evidence>
<proteinExistence type="predicted"/>
<keyword evidence="2" id="KW-1185">Reference proteome</keyword>
<evidence type="ECO:0000313" key="1">
    <source>
        <dbReference type="EMBL" id="ETX13326.1"/>
    </source>
</evidence>
<dbReference type="STRING" id="1449350.OCH239_10815"/>
<protein>
    <submittedName>
        <fullName evidence="1">Uncharacterized protein</fullName>
    </submittedName>
</protein>
<dbReference type="EMBL" id="JALZ01000029">
    <property type="protein sequence ID" value="ETX13326.1"/>
    <property type="molecule type" value="Genomic_DNA"/>
</dbReference>
<comment type="caution">
    <text evidence="1">The sequence shown here is derived from an EMBL/GenBank/DDBJ whole genome shotgun (WGS) entry which is preliminary data.</text>
</comment>
<name>X7EDR4_9RHOB</name>
<sequence length="78" mass="8490">MTKKLVTTADFLRAYQDGLIGREDCMDGIGVHDYRAFSAALLGSGFHLPRGTDEEVAEEVAGALPLLRGRLVELGELR</sequence>